<dbReference type="PANTHER" id="PTHR15682:SF2">
    <property type="entry name" value="UNHEALTHY RIBOSOME BIOGENESIS PROTEIN 2 HOMOLOG"/>
    <property type="match status" value="1"/>
</dbReference>
<evidence type="ECO:0000313" key="4">
    <source>
        <dbReference type="Proteomes" id="UP000245383"/>
    </source>
</evidence>
<dbReference type="Proteomes" id="UP000245383">
    <property type="component" value="Unassembled WGS sequence"/>
</dbReference>
<keyword evidence="1" id="KW-0175">Coiled coil</keyword>
<dbReference type="Pfam" id="PF10441">
    <property type="entry name" value="Urb2"/>
    <property type="match status" value="1"/>
</dbReference>
<feature type="coiled-coil region" evidence="1">
    <location>
        <begin position="1302"/>
        <end position="1329"/>
    </location>
</feature>
<organism evidence="3 4">
    <name type="scientific">Smittium simulii</name>
    <dbReference type="NCBI Taxonomy" id="133385"/>
    <lineage>
        <taxon>Eukaryota</taxon>
        <taxon>Fungi</taxon>
        <taxon>Fungi incertae sedis</taxon>
        <taxon>Zoopagomycota</taxon>
        <taxon>Kickxellomycotina</taxon>
        <taxon>Harpellomycetes</taxon>
        <taxon>Harpellales</taxon>
        <taxon>Legeriomycetaceae</taxon>
        <taxon>Smittium</taxon>
    </lineage>
</organism>
<reference evidence="3 4" key="1">
    <citation type="journal article" date="2018" name="MBio">
        <title>Comparative Genomics Reveals the Core Gene Toolbox for the Fungus-Insect Symbiosis.</title>
        <authorList>
            <person name="Wang Y."/>
            <person name="Stata M."/>
            <person name="Wang W."/>
            <person name="Stajich J.E."/>
            <person name="White M.M."/>
            <person name="Moncalvo J.M."/>
        </authorList>
    </citation>
    <scope>NUCLEOTIDE SEQUENCE [LARGE SCALE GENOMIC DNA]</scope>
    <source>
        <strain evidence="3 4">SWE-8-4</strain>
    </source>
</reference>
<dbReference type="GO" id="GO:0042254">
    <property type="term" value="P:ribosome biogenesis"/>
    <property type="evidence" value="ECO:0007669"/>
    <property type="project" value="TreeGrafter"/>
</dbReference>
<name>A0A2T9YQ84_9FUNG</name>
<dbReference type="InterPro" id="IPR018849">
    <property type="entry name" value="Urb2/Npa2_C"/>
</dbReference>
<dbReference type="EMBL" id="MBFR01000087">
    <property type="protein sequence ID" value="PVU94513.1"/>
    <property type="molecule type" value="Genomic_DNA"/>
</dbReference>
<dbReference type="STRING" id="133385.A0A2T9YQ84"/>
<accession>A0A2T9YQ84</accession>
<protein>
    <recommendedName>
        <fullName evidence="2">Nucleolar 27S pre-rRNA processing Urb2/Npa2 C-terminal domain-containing protein</fullName>
    </recommendedName>
</protein>
<comment type="caution">
    <text evidence="3">The sequence shown here is derived from an EMBL/GenBank/DDBJ whole genome shotgun (WGS) entry which is preliminary data.</text>
</comment>
<feature type="domain" description="Nucleolar 27S pre-rRNA processing Urb2/Npa2 C-terminal" evidence="2">
    <location>
        <begin position="1667"/>
        <end position="1879"/>
    </location>
</feature>
<sequence>MKVGENKENFILSKIFLRDSDLLAINSTLDITSVHEITTAFKNTTLDSQQKLTLSWILWFSLNKKSYPLVDTNLNEFLQDSTSNQLCNALVNKIRIFPKVEHFILNWLVGTLRRVTIKKNKETKKQVEVDINRSYILWYQILIHLKNTQMSSLNNINYSQFFLTPTLPIFNYAFYYINENNKKSKLTTETSATSITQTLDSIVKVLWSELLNCNEICKLWGVQFDSFIPVLTDWIEDLMDYDYNVIITNKVCTNTYTSQIFSSDLLQNLSLVSEAFRILAVGSENIANLKKVAEANIYKALEFCLFRADTISAFTTIIPEDDINLKLKNDHLEIEKFNNKQSKKLKLTLNSNGSSNFEKKDQLKIYQIKLFETIDKLFLSDNQQTDSNKKLYFNNIQIAWEIIPMLLEAFISSASLIYSVKNNSLRLSSINNNNTSFANKAAENTEITIATAISASESFSINSLKYLVYLFFCKLYKKISDLIIKKINDFENKNIHIKQRSWNSMNNLIQNYTNDPIFGISRISFVNNSDSIYKKQLEIIDHWLANIVSPLTRICCIKNINSYSNLEVKDSKFIQPNDIINSIRIAIVSNPIAITCEKKEYFGLSNLSSIIFFVQTSLSHIPNESKALFSEILTLFNESRQNDIILDNIIKNVYNYKILENDFTFDNIEHLKNSNLLVQRQFIFNLMDKTIVNLPPPLIPQIIDEFTAAILNIIDNLLYERNLDSQKSMEDSNKRSLDIYLYDLYKLRLEGLIIIYAHFLHTTIKSFTSVKQQSMLSDKLSNSTGQILHKLYSVTLKKNLSQAKWAYLTLINVLIDITDQSAENIYWTKEFTSPDNIESFLQLTIREDGISANDSLYPQILIFSLIISFKTLANIISSNYSYDNVFNNNLGPLKNETTLKSINSAVLAVVHKSLNYIKIDLSKLFQTNHLMKSNAWDLFPHTITNKNFLTAFYKICTDWLPLIVDISSLDYRFLEFCLITIINSLNGDKSEKEIKFLSTSANESCKSSLHQITINLLKKQSFYEIYQLKYLLIPTSIKYFYFSLVSKMNTHQQKLLEDNEINGFLKILYDITKTYTKNFDHEAKFNSDNYDISKNQTIKILDRSISLDIKSLDAKTECDNSPTEISELDTLIIYNNLDYFENLIELWSQFPISYFCESQIWITVALCASFYKQAVFLLNLKSKDINKAKITQTILASNRWIYNCLKNDSLKKVYKSTFIDSKIWVTFLLNQFKHRNLLESNYSLTDYKQQHFSELKLLSLAYKYNVQKLFTNDVTTAAFYLDFLKTVFTIAQEVDYSCIYNNKLLINMLSNLNKELNKAIENADIAFQNNEQIAMISTLEFLKEVQNHILESNIKIIETINVEHDGFYSIPTNSFAKIILSIVIENAVTSINTLLFKEKELNVRLNSNYDLLIKKVLSVTIKNLVYLQNSTFNLKKYSLWAFFGIDLCVALCYQQKNIQTLNKIEGVNKTDTVISGLEKSFNIFNSNNIVAFCIQVFSSYIHFTQLLAQECIHQKSINQEKNIYNDIISQAPITLYLFETEDFDSSSEQNLLKPQLNYYLHFFTKNTIELMFELNSEKICEVIFSITNLIFKKHTPYFLSDSGINKTTLVKESSDIKAYIFSLNKAITTLSKTSTLKAPNIFSTVISTLLYCTNNLIIFSSDSVIILETLSKLIPLTANYAKLSANDISLIFDIIFTICNKPLLSDQKYENISIELNDNNKILAIEAVTFSACCRVLSHCFKYYSGHTLRNIPSIITILRSLLHCFVAVKQSNSNDRLKNLYSYASLPKSSALEYSRLIEQFVKMRVEKYGVGLKNVHSNTDKLNHNLGSRSTVNTLSSQILSKYTPLILAEYCIIMGGALIELDAILSTKKRQINDELLNNFNTIEIPKVLRLNENKKDLNSVKEMNNSFKNILFGYNYSLHSLCSQWRPIPLSINIENINISSRTLDSTDNSNNINSFDEYLKEGSKDDESLHNNKSLTMLPNRDCKTSENIIFGLISDSEIRSSLSQGFYTILDTMTEEDRESLMCSLGYTSKSDLDQTFLKSYFKDNELDGLFDITKIYKGPKSKTFITNNSYIATSKSGCKEALKTIYNEYLQFYKFKGSF</sequence>
<dbReference type="InterPro" id="IPR052609">
    <property type="entry name" value="Ribosome_Biogenesis_Reg"/>
</dbReference>
<proteinExistence type="predicted"/>
<evidence type="ECO:0000259" key="2">
    <source>
        <dbReference type="Pfam" id="PF10441"/>
    </source>
</evidence>
<keyword evidence="4" id="KW-1185">Reference proteome</keyword>
<dbReference type="OrthoDB" id="160374at2759"/>
<dbReference type="PANTHER" id="PTHR15682">
    <property type="entry name" value="UNHEALTHY RIBOSOME BIOGENESIS PROTEIN 2 HOMOLOG"/>
    <property type="match status" value="1"/>
</dbReference>
<evidence type="ECO:0000256" key="1">
    <source>
        <dbReference type="SAM" id="Coils"/>
    </source>
</evidence>
<gene>
    <name evidence="3" type="ORF">BB561_002495</name>
</gene>
<evidence type="ECO:0000313" key="3">
    <source>
        <dbReference type="EMBL" id="PVU94513.1"/>
    </source>
</evidence>
<dbReference type="GO" id="GO:0005730">
    <property type="term" value="C:nucleolus"/>
    <property type="evidence" value="ECO:0007669"/>
    <property type="project" value="TreeGrafter"/>
</dbReference>